<evidence type="ECO:0000313" key="2">
    <source>
        <dbReference type="EMBL" id="BDU77771.1"/>
    </source>
</evidence>
<dbReference type="InterPro" id="IPR023606">
    <property type="entry name" value="CoA-Trfase_III_dom_1_sf"/>
</dbReference>
<dbReference type="RefSeq" id="WP_316410414.1">
    <property type="nucleotide sequence ID" value="NZ_AP027081.1"/>
</dbReference>
<accession>A0AA48GR77</accession>
<dbReference type="PANTHER" id="PTHR48207">
    <property type="entry name" value="SUCCINATE--HYDROXYMETHYLGLUTARATE COA-TRANSFERASE"/>
    <property type="match status" value="1"/>
</dbReference>
<reference evidence="2" key="1">
    <citation type="journal article" date="2023" name="Int. J. Syst. Evol. Microbiol.">
        <title>Mesoterricola silvestris gen. nov., sp. nov., Mesoterricola sediminis sp. nov., Geothrix oryzae sp. nov., Geothrix edaphica sp. nov., Geothrix rubra sp. nov., and Geothrix limicola sp. nov., six novel members of Acidobacteriota isolated from soils.</title>
        <authorList>
            <person name="Itoh H."/>
            <person name="Sugisawa Y."/>
            <person name="Mise K."/>
            <person name="Xu Z."/>
            <person name="Kuniyasu M."/>
            <person name="Ushijima N."/>
            <person name="Kawano K."/>
            <person name="Kobayashi E."/>
            <person name="Shiratori Y."/>
            <person name="Masuda Y."/>
            <person name="Senoo K."/>
        </authorList>
    </citation>
    <scope>NUCLEOTIDE SEQUENCE</scope>
    <source>
        <strain evidence="2">W786</strain>
    </source>
</reference>
<dbReference type="GO" id="GO:0008410">
    <property type="term" value="F:CoA-transferase activity"/>
    <property type="evidence" value="ECO:0007669"/>
    <property type="project" value="TreeGrafter"/>
</dbReference>
<organism evidence="2 3">
    <name type="scientific">Mesoterricola sediminis</name>
    <dbReference type="NCBI Taxonomy" id="2927980"/>
    <lineage>
        <taxon>Bacteria</taxon>
        <taxon>Pseudomonadati</taxon>
        <taxon>Acidobacteriota</taxon>
        <taxon>Holophagae</taxon>
        <taxon>Holophagales</taxon>
        <taxon>Holophagaceae</taxon>
        <taxon>Mesoterricola</taxon>
    </lineage>
</organism>
<dbReference type="EMBL" id="AP027081">
    <property type="protein sequence ID" value="BDU77771.1"/>
    <property type="molecule type" value="Genomic_DNA"/>
</dbReference>
<dbReference type="Proteomes" id="UP001228113">
    <property type="component" value="Chromosome"/>
</dbReference>
<dbReference type="InterPro" id="IPR044855">
    <property type="entry name" value="CoA-Trfase_III_dom3_sf"/>
</dbReference>
<name>A0AA48GR77_9BACT</name>
<gene>
    <name evidence="2" type="ORF">METESE_27290</name>
</gene>
<dbReference type="PANTHER" id="PTHR48207:SF3">
    <property type="entry name" value="SUCCINATE--HYDROXYMETHYLGLUTARATE COA-TRANSFERASE"/>
    <property type="match status" value="1"/>
</dbReference>
<dbReference type="KEGG" id="msea:METESE_27290"/>
<evidence type="ECO:0000313" key="3">
    <source>
        <dbReference type="Proteomes" id="UP001228113"/>
    </source>
</evidence>
<sequence>MPPFLSHYKILDFTRALAGPLATQLLADLGAEVLKIEPPAGDPTRGWGPPFEPGTDESACFRAANRGKRSIALDLGDEGCRALLHELMVGADVVVENFAPESAEALGLTWECIHDRYPKLIVASVRSYASDVPASRRPGHDLVLQAESGMMSVTGDPSGPPTRAGFPAVELAAGLYLANGIQAAMLHRERTGEALHVEVPLMEAALASLAGVASAALMTGEPPARMGNADPHLVPCQTFACADGDLALGCASDRQFEVLAMWAGINLEQEPVWATNPGRVAGRDRLVPVLEAHFRGTTLEQALAFCEIHAIPAARVRTVDDVLFREAGSLHQLVTTLYDMDGGRMVPMLAAPILFNDERARSRVAPPRLRE</sequence>
<proteinExistence type="predicted"/>
<dbReference type="InterPro" id="IPR003673">
    <property type="entry name" value="CoA-Trfase_fam_III"/>
</dbReference>
<dbReference type="AlphaFoldDB" id="A0AA48GR77"/>
<dbReference type="Gene3D" id="3.30.1540.10">
    <property type="entry name" value="formyl-coa transferase, domain 3"/>
    <property type="match status" value="1"/>
</dbReference>
<dbReference type="Pfam" id="PF02515">
    <property type="entry name" value="CoA_transf_3"/>
    <property type="match status" value="1"/>
</dbReference>
<evidence type="ECO:0000256" key="1">
    <source>
        <dbReference type="ARBA" id="ARBA00022679"/>
    </source>
</evidence>
<protein>
    <submittedName>
        <fullName evidence="2">CoA transferase</fullName>
    </submittedName>
</protein>
<keyword evidence="3" id="KW-1185">Reference proteome</keyword>
<keyword evidence="1 2" id="KW-0808">Transferase</keyword>
<dbReference type="SUPFAM" id="SSF89796">
    <property type="entry name" value="CoA-transferase family III (CaiB/BaiF)"/>
    <property type="match status" value="1"/>
</dbReference>
<dbReference type="Gene3D" id="3.40.50.10540">
    <property type="entry name" value="Crotonobetainyl-coa:carnitine coa-transferase, domain 1"/>
    <property type="match status" value="1"/>
</dbReference>
<dbReference type="InterPro" id="IPR050483">
    <property type="entry name" value="CoA-transferase_III_domain"/>
</dbReference>